<dbReference type="RefSeq" id="XP_002432658.1">
    <property type="nucleotide sequence ID" value="XM_002432613.1"/>
</dbReference>
<evidence type="ECO:0000256" key="1">
    <source>
        <dbReference type="SAM" id="MobiDB-lite"/>
    </source>
</evidence>
<reference evidence="2" key="1">
    <citation type="submission" date="2007-04" db="EMBL/GenBank/DDBJ databases">
        <title>Annotation of Pediculus humanus corporis strain USDA.</title>
        <authorList>
            <person name="Kirkness E."/>
            <person name="Hannick L."/>
            <person name="Hass B."/>
            <person name="Bruggner R."/>
            <person name="Lawson D."/>
            <person name="Bidwell S."/>
            <person name="Joardar V."/>
            <person name="Caler E."/>
            <person name="Walenz B."/>
            <person name="Inman J."/>
            <person name="Schobel S."/>
            <person name="Galinsky K."/>
            <person name="Amedeo P."/>
            <person name="Strausberg R."/>
        </authorList>
    </citation>
    <scope>NUCLEOTIDE SEQUENCE</scope>
    <source>
        <strain evidence="2">USDA</strain>
    </source>
</reference>
<dbReference type="CDD" id="cd21085">
    <property type="entry name" value="WH_NTD_PHF10"/>
    <property type="match status" value="1"/>
</dbReference>
<dbReference type="OrthoDB" id="1903104at2759"/>
<feature type="region of interest" description="Disordered" evidence="1">
    <location>
        <begin position="227"/>
        <end position="283"/>
    </location>
</feature>
<dbReference type="InParanoid" id="E0W2R4"/>
<evidence type="ECO:0000313" key="4">
    <source>
        <dbReference type="Proteomes" id="UP000009046"/>
    </source>
</evidence>
<dbReference type="OMA" id="THASIFK"/>
<dbReference type="Proteomes" id="UP000009046">
    <property type="component" value="Unassembled WGS sequence"/>
</dbReference>
<evidence type="ECO:0000313" key="3">
    <source>
        <dbReference type="EnsemblMetazoa" id="PHUM596660-PA"/>
    </source>
</evidence>
<dbReference type="CTD" id="8239654"/>
<reference evidence="3" key="3">
    <citation type="submission" date="2020-05" db="UniProtKB">
        <authorList>
            <consortium name="EnsemblMetazoa"/>
        </authorList>
    </citation>
    <scope>IDENTIFICATION</scope>
    <source>
        <strain evidence="3">USDA</strain>
    </source>
</reference>
<dbReference type="EMBL" id="AAZO01007270">
    <property type="status" value="NOT_ANNOTATED_CDS"/>
    <property type="molecule type" value="Genomic_DNA"/>
</dbReference>
<dbReference type="STRING" id="121224.E0W2R4"/>
<name>E0W2R4_PEDHC</name>
<sequence length="369" mass="42252">MICLFSKPVTVQQIVEYCWPPQSCLPHGEKPEWLMIQEQISEYLGVKSFKRKYPSIKRRQVEMEERNYLQENGFVSENMCDMGLTAVYSADIIEIMYNDFPHKFDEYRKYTREKKAKEQRALREKQAAERADMDPLKEAIESAQSWNAEFNKLRREKRASCFDLQTFTVHFPANRFKKISLGKPGNYPVALIPGQNTDYYKKYTSNELKYFPLNTVVYGPLRPNERHFTLRGGSDGSQSEIDDSSSSDESSSSSSEETQDSEESNSTIEDEGNGENVKAEKEIIEEKEVVVIKTIKDTGVIKTPKGRGRGKIMSTPTVTSSEPKKRLGRPPKLKLAAIKLKRVDGDDGLMHVKEEKPDAGMRNGFKKKD</sequence>
<feature type="region of interest" description="Disordered" evidence="1">
    <location>
        <begin position="301"/>
        <end position="331"/>
    </location>
</feature>
<feature type="compositionally biased region" description="Low complexity" evidence="1">
    <location>
        <begin position="247"/>
        <end position="256"/>
    </location>
</feature>
<dbReference type="VEuPathDB" id="VectorBase:PHUM596660"/>
<dbReference type="EnsemblMetazoa" id="PHUM596660-RA">
    <property type="protein sequence ID" value="PHUM596660-PA"/>
    <property type="gene ID" value="PHUM596660"/>
</dbReference>
<feature type="compositionally biased region" description="Acidic residues" evidence="1">
    <location>
        <begin position="257"/>
        <end position="273"/>
    </location>
</feature>
<dbReference type="EMBL" id="DS235879">
    <property type="protein sequence ID" value="EEB19920.1"/>
    <property type="molecule type" value="Genomic_DNA"/>
</dbReference>
<feature type="compositionally biased region" description="Basic and acidic residues" evidence="1">
    <location>
        <begin position="348"/>
        <end position="359"/>
    </location>
</feature>
<gene>
    <name evidence="3" type="primary">8239654</name>
    <name evidence="2" type="ORF">Phum_PHUM596660</name>
</gene>
<protein>
    <submittedName>
        <fullName evidence="2 3">PHD finger protein, putative</fullName>
    </submittedName>
</protein>
<dbReference type="HOGENOM" id="CLU_750763_0_0_1"/>
<dbReference type="GeneID" id="8239654"/>
<accession>E0W2R4</accession>
<feature type="region of interest" description="Disordered" evidence="1">
    <location>
        <begin position="348"/>
        <end position="369"/>
    </location>
</feature>
<keyword evidence="4" id="KW-1185">Reference proteome</keyword>
<dbReference type="KEGG" id="phu:Phum_PHUM596660"/>
<dbReference type="eggNOG" id="KOG1512">
    <property type="taxonomic scope" value="Eukaryota"/>
</dbReference>
<reference evidence="2" key="2">
    <citation type="submission" date="2007-04" db="EMBL/GenBank/DDBJ databases">
        <title>The genome of the human body louse.</title>
        <authorList>
            <consortium name="The Human Body Louse Genome Consortium"/>
            <person name="Kirkness E."/>
            <person name="Walenz B."/>
            <person name="Hass B."/>
            <person name="Bruggner R."/>
            <person name="Strausberg R."/>
        </authorList>
    </citation>
    <scope>NUCLEOTIDE SEQUENCE</scope>
    <source>
        <strain evidence="2">USDA</strain>
    </source>
</reference>
<evidence type="ECO:0000313" key="2">
    <source>
        <dbReference type="EMBL" id="EEB19920.1"/>
    </source>
</evidence>
<proteinExistence type="predicted"/>
<organism>
    <name type="scientific">Pediculus humanus subsp. corporis</name>
    <name type="common">Body louse</name>
    <dbReference type="NCBI Taxonomy" id="121224"/>
    <lineage>
        <taxon>Eukaryota</taxon>
        <taxon>Metazoa</taxon>
        <taxon>Ecdysozoa</taxon>
        <taxon>Arthropoda</taxon>
        <taxon>Hexapoda</taxon>
        <taxon>Insecta</taxon>
        <taxon>Pterygota</taxon>
        <taxon>Neoptera</taxon>
        <taxon>Paraneoptera</taxon>
        <taxon>Psocodea</taxon>
        <taxon>Troctomorpha</taxon>
        <taxon>Phthiraptera</taxon>
        <taxon>Anoplura</taxon>
        <taxon>Pediculidae</taxon>
        <taxon>Pediculus</taxon>
    </lineage>
</organism>
<dbReference type="AlphaFoldDB" id="E0W2R4"/>